<dbReference type="InterPro" id="IPR013785">
    <property type="entry name" value="Aldolase_TIM"/>
</dbReference>
<feature type="domain" description="Inositol-tetrakisphosphate 1-kinase N-terminal" evidence="7">
    <location>
        <begin position="476"/>
        <end position="548"/>
    </location>
</feature>
<keyword evidence="9" id="KW-1185">Reference proteome</keyword>
<dbReference type="Pfam" id="PF01474">
    <property type="entry name" value="DAHP_synth_2"/>
    <property type="match status" value="1"/>
</dbReference>
<gene>
    <name evidence="8" type="ORF">MFLAVUS_001661</name>
</gene>
<evidence type="ECO:0000259" key="6">
    <source>
        <dbReference type="Pfam" id="PF05770"/>
    </source>
</evidence>
<dbReference type="SUPFAM" id="SSF56059">
    <property type="entry name" value="Glutathione synthetase ATP-binding domain-like"/>
    <property type="match status" value="1"/>
</dbReference>
<dbReference type="InterPro" id="IPR002480">
    <property type="entry name" value="DAHP_synth_2"/>
</dbReference>
<name>A0ABP9YN56_9FUNG</name>
<evidence type="ECO:0000256" key="5">
    <source>
        <dbReference type="RuleBase" id="RU363071"/>
    </source>
</evidence>
<evidence type="ECO:0000256" key="1">
    <source>
        <dbReference type="ARBA" id="ARBA00004688"/>
    </source>
</evidence>
<dbReference type="Gene3D" id="3.30.470.20">
    <property type="entry name" value="ATP-grasp fold, B domain"/>
    <property type="match status" value="1"/>
</dbReference>
<evidence type="ECO:0000313" key="9">
    <source>
        <dbReference type="Proteomes" id="UP001473302"/>
    </source>
</evidence>
<organism evidence="8 9">
    <name type="scientific">Mucor flavus</name>
    <dbReference type="NCBI Taxonomy" id="439312"/>
    <lineage>
        <taxon>Eukaryota</taxon>
        <taxon>Fungi</taxon>
        <taxon>Fungi incertae sedis</taxon>
        <taxon>Mucoromycota</taxon>
        <taxon>Mucoromycotina</taxon>
        <taxon>Mucoromycetes</taxon>
        <taxon>Mucorales</taxon>
        <taxon>Mucorineae</taxon>
        <taxon>Mucoraceae</taxon>
        <taxon>Mucor</taxon>
    </lineage>
</organism>
<proteinExistence type="inferred from homology"/>
<keyword evidence="5" id="KW-0057">Aromatic amino acid biosynthesis</keyword>
<comment type="similarity">
    <text evidence="2 5">Belongs to the class-II DAHP synthase family.</text>
</comment>
<evidence type="ECO:0000256" key="4">
    <source>
        <dbReference type="ARBA" id="ARBA00047508"/>
    </source>
</evidence>
<dbReference type="Gene3D" id="3.30.1490.220">
    <property type="match status" value="1"/>
</dbReference>
<dbReference type="PANTHER" id="PTHR21337">
    <property type="entry name" value="PHOSPHO-2-DEHYDRO-3-DEOXYHEPTONATE ALDOLASE 1, 2"/>
    <property type="match status" value="1"/>
</dbReference>
<reference evidence="8 9" key="1">
    <citation type="submission" date="2024-04" db="EMBL/GenBank/DDBJ databases">
        <title>genome sequences of Mucor flavus KT1a and Helicostylum pulchrum KT1b strains isolated from the surface of a dry-aged beef.</title>
        <authorList>
            <person name="Toyotome T."/>
            <person name="Hosono M."/>
            <person name="Torimaru M."/>
            <person name="Fukuda K."/>
            <person name="Mikami N."/>
        </authorList>
    </citation>
    <scope>NUCLEOTIDE SEQUENCE [LARGE SCALE GENOMIC DNA]</scope>
    <source>
        <strain evidence="8 9">KT1a</strain>
    </source>
</reference>
<keyword evidence="5" id="KW-0028">Amino-acid biosynthesis</keyword>
<dbReference type="Proteomes" id="UP001473302">
    <property type="component" value="Unassembled WGS sequence"/>
</dbReference>
<comment type="caution">
    <text evidence="8">The sequence shown here is derived from an EMBL/GenBank/DDBJ whole genome shotgun (WGS) entry which is preliminary data.</text>
</comment>
<dbReference type="Pfam" id="PF05770">
    <property type="entry name" value="Ins134_P3_kin"/>
    <property type="match status" value="1"/>
</dbReference>
<comment type="catalytic activity">
    <reaction evidence="4 5">
        <text>D-erythrose 4-phosphate + phosphoenolpyruvate + H2O = 7-phospho-2-dehydro-3-deoxy-D-arabino-heptonate + phosphate</text>
        <dbReference type="Rhea" id="RHEA:14717"/>
        <dbReference type="ChEBI" id="CHEBI:15377"/>
        <dbReference type="ChEBI" id="CHEBI:16897"/>
        <dbReference type="ChEBI" id="CHEBI:43474"/>
        <dbReference type="ChEBI" id="CHEBI:58394"/>
        <dbReference type="ChEBI" id="CHEBI:58702"/>
        <dbReference type="EC" id="2.5.1.54"/>
    </reaction>
</comment>
<dbReference type="EMBL" id="BAABUK010000003">
    <property type="protein sequence ID" value="GAA5808272.1"/>
    <property type="molecule type" value="Genomic_DNA"/>
</dbReference>
<comment type="pathway">
    <text evidence="1 5">Metabolic intermediate biosynthesis; chorismate biosynthesis; chorismate from D-erythrose 4-phosphate and phosphoenolpyruvate: step 1/7.</text>
</comment>
<keyword evidence="3 5" id="KW-0808">Transferase</keyword>
<evidence type="ECO:0000256" key="3">
    <source>
        <dbReference type="ARBA" id="ARBA00022679"/>
    </source>
</evidence>
<accession>A0ABP9YN56</accession>
<sequence>MSNTWTPQDWKSKPIVQDVIYEDQAHVDRVLNKLNRLPPMVSASEVDNLRRQLKEAALGESFLLQGGDCAELFDYCSQDPIEAKLKVLLQMSLVLTWGARTPVVRIARMAGQYAKPRSSPMEMHEGKEIHSFRGDNVNGYDPSDRKPDPERLLGAYFHSAATLNYVRTLLDSGFADLHEPSKWNLSHVRSENVKREYEKIVQQLTDSLDFMKTIGADNGSSNALNSVDLFVSHEALLLDYEASLTRLITSPTTKEKKWYNTGSHFLWIGDRTRQPDGAHVEYMRGIENPIGIKVGPSTVPAELINLLNTVNPKKEIGKVTLITRFGAEKVEKYLPQHIEAVRQSGHIPVWVCDPMHGNTKTAASGNLKTRHFIDIIQELSQTFRVHKDCSSKLNGVHFELTGDSVTECIGGSMDLRDTDLSTNYQTHCDPRLNYEQSLDVAFLIAKYYENERKNKDFPNFYVLIYLGNQQRSGFIGLEDYAIKRNIRIIHIDLSLPIEEQGDLDLIVHKMTDLVAKIERGDTEAKLLFARFTKYSKVHPHVIVIDAWPNIEKVLDRMLLYHHTQVCAKDTIDGEPLFHVPRSIALDSIKDWNDKLDIKFPTMCKRRTACSSTEAHQMTLIPSPQGMSQIEKYTNNDAVMLQEFIQHDGVIVKVYVADGRISASTRPSFKNLDHSGDVVHFDSQTLPKSFETSVALSDDLDKVFLRSDPNDIHLHKEALIDNDKLQKIADSLHRQLGLTFFGFDVLLQSKTNEYYVVDVNYFPSFKAVENFHSMFVDILEKRLGFK</sequence>
<dbReference type="Gene3D" id="3.40.50.11370">
    <property type="match status" value="1"/>
</dbReference>
<dbReference type="Gene3D" id="3.20.20.70">
    <property type="entry name" value="Aldolase class I"/>
    <property type="match status" value="1"/>
</dbReference>
<evidence type="ECO:0000313" key="8">
    <source>
        <dbReference type="EMBL" id="GAA5808272.1"/>
    </source>
</evidence>
<dbReference type="InterPro" id="IPR040464">
    <property type="entry name" value="InsP(3)kin_ATP-grasp"/>
</dbReference>
<dbReference type="SUPFAM" id="SSF51569">
    <property type="entry name" value="Aldolase"/>
    <property type="match status" value="1"/>
</dbReference>
<dbReference type="EC" id="2.5.1.54" evidence="5"/>
<dbReference type="InterPro" id="IPR041429">
    <property type="entry name" value="ITPK1_N"/>
</dbReference>
<dbReference type="Pfam" id="PF17927">
    <property type="entry name" value="Ins134_P3_kin_N"/>
    <property type="match status" value="1"/>
</dbReference>
<protein>
    <recommendedName>
        <fullName evidence="5">Phospho-2-dehydro-3-deoxyheptonate aldolase</fullName>
        <ecNumber evidence="5">2.5.1.54</ecNumber>
    </recommendedName>
</protein>
<feature type="domain" description="Inositol 1,3,4-trisphosphate 5/6-kinase ATP-grasp" evidence="6">
    <location>
        <begin position="586"/>
        <end position="778"/>
    </location>
</feature>
<evidence type="ECO:0000259" key="7">
    <source>
        <dbReference type="Pfam" id="PF17927"/>
    </source>
</evidence>
<dbReference type="PANTHER" id="PTHR21337:SF0">
    <property type="entry name" value="PHOSPHO-2-DEHYDRO-3-DEOXYHEPTONATE ALDOLASE"/>
    <property type="match status" value="1"/>
</dbReference>
<evidence type="ECO:0000256" key="2">
    <source>
        <dbReference type="ARBA" id="ARBA00008911"/>
    </source>
</evidence>